<dbReference type="GeneID" id="85317010"/>
<name>A0AA40AU58_9PEZI</name>
<sequence length="256" mass="28232">MVVSIKEHFCRDFPALQVPDYSTRCFSQGIHLGRKRRMLLGPSWTCRPKEKMAVGISDQTPPHFISDIARNALSPRQPLLNFDIIFQSDNCPETRTGNPRLDRGHPPESCHGRATAHPHLSNPHLSRPRNRARVGLPPPPPPQRKGPGSSNKCQAVLERTRQLQIGPRSETTKQEINSMRRAANHTDGIGGLLVNISALASWSHHANAWSSLVSLPICVVPYASVDNCQGKIPAAGLCHRVSVSRLAALKLCMPRT</sequence>
<dbReference type="EMBL" id="JAUIRO010000003">
    <property type="protein sequence ID" value="KAK0722049.1"/>
    <property type="molecule type" value="Genomic_DNA"/>
</dbReference>
<accession>A0AA40AU58</accession>
<dbReference type="RefSeq" id="XP_060297973.1">
    <property type="nucleotide sequence ID" value="XM_060433740.1"/>
</dbReference>
<feature type="region of interest" description="Disordered" evidence="1">
    <location>
        <begin position="91"/>
        <end position="152"/>
    </location>
</feature>
<dbReference type="AlphaFoldDB" id="A0AA40AU58"/>
<proteinExistence type="predicted"/>
<comment type="caution">
    <text evidence="2">The sequence shown here is derived from an EMBL/GenBank/DDBJ whole genome shotgun (WGS) entry which is preliminary data.</text>
</comment>
<protein>
    <submittedName>
        <fullName evidence="2">Uncharacterized protein</fullName>
    </submittedName>
</protein>
<feature type="compositionally biased region" description="Basic and acidic residues" evidence="1">
    <location>
        <begin position="100"/>
        <end position="111"/>
    </location>
</feature>
<keyword evidence="3" id="KW-1185">Reference proteome</keyword>
<dbReference type="Proteomes" id="UP001172101">
    <property type="component" value="Unassembled WGS sequence"/>
</dbReference>
<evidence type="ECO:0000313" key="2">
    <source>
        <dbReference type="EMBL" id="KAK0722049.1"/>
    </source>
</evidence>
<reference evidence="2" key="1">
    <citation type="submission" date="2023-06" db="EMBL/GenBank/DDBJ databases">
        <title>Genome-scale phylogeny and comparative genomics of the fungal order Sordariales.</title>
        <authorList>
            <consortium name="Lawrence Berkeley National Laboratory"/>
            <person name="Hensen N."/>
            <person name="Bonometti L."/>
            <person name="Westerberg I."/>
            <person name="Brannstrom I.O."/>
            <person name="Guillou S."/>
            <person name="Cros-Aarteil S."/>
            <person name="Calhoun S."/>
            <person name="Haridas S."/>
            <person name="Kuo A."/>
            <person name="Mondo S."/>
            <person name="Pangilinan J."/>
            <person name="Riley R."/>
            <person name="LaButti K."/>
            <person name="Andreopoulos B."/>
            <person name="Lipzen A."/>
            <person name="Chen C."/>
            <person name="Yanf M."/>
            <person name="Daum C."/>
            <person name="Ng V."/>
            <person name="Clum A."/>
            <person name="Steindorff A."/>
            <person name="Ohm R."/>
            <person name="Martin F."/>
            <person name="Silar P."/>
            <person name="Natvig D."/>
            <person name="Lalanne C."/>
            <person name="Gautier V."/>
            <person name="Ament-velasquez S.L."/>
            <person name="Kruys A."/>
            <person name="Hutchinson M.I."/>
            <person name="Powell A.J."/>
            <person name="Barry K."/>
            <person name="Miller A.N."/>
            <person name="Grigoriev I.V."/>
            <person name="Debuchy R."/>
            <person name="Gladieux P."/>
            <person name="Thoren M.H."/>
            <person name="Johannesson H."/>
        </authorList>
    </citation>
    <scope>NUCLEOTIDE SEQUENCE</scope>
    <source>
        <strain evidence="2">SMH2392-1A</strain>
    </source>
</reference>
<evidence type="ECO:0000313" key="3">
    <source>
        <dbReference type="Proteomes" id="UP001172101"/>
    </source>
</evidence>
<gene>
    <name evidence="2" type="ORF">B0T26DRAFT_200272</name>
</gene>
<evidence type="ECO:0000256" key="1">
    <source>
        <dbReference type="SAM" id="MobiDB-lite"/>
    </source>
</evidence>
<organism evidence="2 3">
    <name type="scientific">Lasiosphaeria miniovina</name>
    <dbReference type="NCBI Taxonomy" id="1954250"/>
    <lineage>
        <taxon>Eukaryota</taxon>
        <taxon>Fungi</taxon>
        <taxon>Dikarya</taxon>
        <taxon>Ascomycota</taxon>
        <taxon>Pezizomycotina</taxon>
        <taxon>Sordariomycetes</taxon>
        <taxon>Sordariomycetidae</taxon>
        <taxon>Sordariales</taxon>
        <taxon>Lasiosphaeriaceae</taxon>
        <taxon>Lasiosphaeria</taxon>
    </lineage>
</organism>